<organism evidence="1">
    <name type="scientific">Rhizophora mucronata</name>
    <name type="common">Asiatic mangrove</name>
    <dbReference type="NCBI Taxonomy" id="61149"/>
    <lineage>
        <taxon>Eukaryota</taxon>
        <taxon>Viridiplantae</taxon>
        <taxon>Streptophyta</taxon>
        <taxon>Embryophyta</taxon>
        <taxon>Tracheophyta</taxon>
        <taxon>Spermatophyta</taxon>
        <taxon>Magnoliopsida</taxon>
        <taxon>eudicotyledons</taxon>
        <taxon>Gunneridae</taxon>
        <taxon>Pentapetalae</taxon>
        <taxon>rosids</taxon>
        <taxon>fabids</taxon>
        <taxon>Malpighiales</taxon>
        <taxon>Rhizophoraceae</taxon>
        <taxon>Rhizophora</taxon>
    </lineage>
</organism>
<reference evidence="1" key="1">
    <citation type="submission" date="2018-02" db="EMBL/GenBank/DDBJ databases">
        <title>Rhizophora mucronata_Transcriptome.</title>
        <authorList>
            <person name="Meera S.P."/>
            <person name="Sreeshan A."/>
            <person name="Augustine A."/>
        </authorList>
    </citation>
    <scope>NUCLEOTIDE SEQUENCE</scope>
    <source>
        <tissue evidence="1">Leaf</tissue>
    </source>
</reference>
<dbReference type="AlphaFoldDB" id="A0A2P2QYV2"/>
<protein>
    <submittedName>
        <fullName evidence="1">Uncharacterized protein</fullName>
    </submittedName>
</protein>
<name>A0A2P2QYV2_RHIMU</name>
<evidence type="ECO:0000313" key="1">
    <source>
        <dbReference type="EMBL" id="MBX72153.1"/>
    </source>
</evidence>
<dbReference type="EMBL" id="GGEC01091669">
    <property type="protein sequence ID" value="MBX72153.1"/>
    <property type="molecule type" value="Transcribed_RNA"/>
</dbReference>
<accession>A0A2P2QYV2</accession>
<proteinExistence type="predicted"/>
<sequence length="25" mass="2923">MFLKCFSVELSPRMKSKLLPLKDNP</sequence>